<feature type="compositionally biased region" description="Basic and acidic residues" evidence="1">
    <location>
        <begin position="111"/>
        <end position="120"/>
    </location>
</feature>
<feature type="compositionally biased region" description="Basic and acidic residues" evidence="1">
    <location>
        <begin position="55"/>
        <end position="85"/>
    </location>
</feature>
<feature type="compositionally biased region" description="Acidic residues" evidence="1">
    <location>
        <begin position="92"/>
        <end position="102"/>
    </location>
</feature>
<gene>
    <name evidence="2" type="ORF">HOLleu_37757</name>
</gene>
<feature type="region of interest" description="Disordered" evidence="1">
    <location>
        <begin position="43"/>
        <end position="181"/>
    </location>
</feature>
<accession>A0A9Q0YLD3</accession>
<proteinExistence type="predicted"/>
<feature type="region of interest" description="Disordered" evidence="1">
    <location>
        <begin position="241"/>
        <end position="349"/>
    </location>
</feature>
<sequence>MCVGSVGKGPARLVNPLASSLVSKLSLGPDITKRTMPVRCVASLTTPGQHRRPKADRWKPINPPDHNDKDYDRSNVKMRVDDKRVLRPNLSDDSDEEDDVSDYDGSGSGESDLKRDRGEDLSEGDTDSLAESPRSDEDSIIESEGEEDGSETESHSDDEKSDSSSGSDSSSRRRSRSLRRDCASDDDIDDIWEISDDVLKIKSAVLNTSEEVLKISECGEGHEDDDSKLKEKLKSESEDLLIFGRIREPERVTTTPTKATKEKQQFPRGTKKFNPCHIDRSFHRNLPQPKNREGPPKKSYSAIHRSIQNNKTNRKGQSHRQSFGQVRGEKLGEASRQTTDTKTSLSQEYKPVSSFVNPILPATTLHTNQEGPLYANQNNNKPITYADVCRRNPPKTTPKPTMNMATPPPTLTEKHPRAPATTNRVNERIPQKAVLHTVPSQPSKKAHSDSELEPKMTEAPQKLTSSMTKIELSSAKEEVQSGVPIFVERGENAKNPIPPEIRNQDPAIVSVSTSPPHCPPLVEHPPSECPSPGPLPSYSVPFPSAPLFPPQYVTYANPFVYSNYLFSVLNQLSPQDMLMIFYELKMLEAMNATLIQPPVPNTF</sequence>
<reference evidence="2" key="1">
    <citation type="submission" date="2021-10" db="EMBL/GenBank/DDBJ databases">
        <title>Tropical sea cucumber genome reveals ecological adaptation and Cuvierian tubules defense mechanism.</title>
        <authorList>
            <person name="Chen T."/>
        </authorList>
    </citation>
    <scope>NUCLEOTIDE SEQUENCE</scope>
    <source>
        <strain evidence="2">Nanhai2018</strain>
        <tissue evidence="2">Muscle</tissue>
    </source>
</reference>
<feature type="compositionally biased region" description="Acidic residues" evidence="1">
    <location>
        <begin position="138"/>
        <end position="151"/>
    </location>
</feature>
<feature type="region of interest" description="Disordered" evidence="1">
    <location>
        <begin position="391"/>
        <end position="423"/>
    </location>
</feature>
<comment type="caution">
    <text evidence="2">The sequence shown here is derived from an EMBL/GenBank/DDBJ whole genome shotgun (WGS) entry which is preliminary data.</text>
</comment>
<dbReference type="EMBL" id="JAIZAY010000020">
    <property type="protein sequence ID" value="KAJ8022769.1"/>
    <property type="molecule type" value="Genomic_DNA"/>
</dbReference>
<evidence type="ECO:0000256" key="1">
    <source>
        <dbReference type="SAM" id="MobiDB-lite"/>
    </source>
</evidence>
<dbReference type="AlphaFoldDB" id="A0A9Q0YLD3"/>
<evidence type="ECO:0000313" key="3">
    <source>
        <dbReference type="Proteomes" id="UP001152320"/>
    </source>
</evidence>
<organism evidence="2 3">
    <name type="scientific">Holothuria leucospilota</name>
    <name type="common">Black long sea cucumber</name>
    <name type="synonym">Mertensiothuria leucospilota</name>
    <dbReference type="NCBI Taxonomy" id="206669"/>
    <lineage>
        <taxon>Eukaryota</taxon>
        <taxon>Metazoa</taxon>
        <taxon>Echinodermata</taxon>
        <taxon>Eleutherozoa</taxon>
        <taxon>Echinozoa</taxon>
        <taxon>Holothuroidea</taxon>
        <taxon>Aspidochirotacea</taxon>
        <taxon>Aspidochirotida</taxon>
        <taxon>Holothuriidae</taxon>
        <taxon>Holothuria</taxon>
    </lineage>
</organism>
<feature type="region of interest" description="Disordered" evidence="1">
    <location>
        <begin position="435"/>
        <end position="464"/>
    </location>
</feature>
<feature type="compositionally biased region" description="Basic and acidic residues" evidence="1">
    <location>
        <begin position="446"/>
        <end position="456"/>
    </location>
</feature>
<dbReference type="Proteomes" id="UP001152320">
    <property type="component" value="Chromosome 20"/>
</dbReference>
<feature type="compositionally biased region" description="Polar residues" evidence="1">
    <location>
        <begin position="335"/>
        <end position="347"/>
    </location>
</feature>
<keyword evidence="3" id="KW-1185">Reference proteome</keyword>
<name>A0A9Q0YLD3_HOLLE</name>
<dbReference type="OrthoDB" id="10675161at2759"/>
<evidence type="ECO:0000313" key="2">
    <source>
        <dbReference type="EMBL" id="KAJ8022769.1"/>
    </source>
</evidence>
<protein>
    <submittedName>
        <fullName evidence="2">Uncharacterized protein</fullName>
    </submittedName>
</protein>
<feature type="compositionally biased region" description="Basic and acidic residues" evidence="1">
    <location>
        <begin position="152"/>
        <end position="162"/>
    </location>
</feature>